<keyword evidence="4 10" id="KW-0732">Signal</keyword>
<feature type="chain" id="PRO_5042237744" evidence="10">
    <location>
        <begin position="26"/>
        <end position="1415"/>
    </location>
</feature>
<keyword evidence="7" id="KW-1015">Disulfide bond</keyword>
<dbReference type="EMBL" id="OW240912">
    <property type="protein sequence ID" value="CAH2219750.1"/>
    <property type="molecule type" value="Genomic_DNA"/>
</dbReference>
<dbReference type="GO" id="GO:0004601">
    <property type="term" value="F:peroxidase activity"/>
    <property type="evidence" value="ECO:0007669"/>
    <property type="project" value="InterPro"/>
</dbReference>
<evidence type="ECO:0000256" key="4">
    <source>
        <dbReference type="ARBA" id="ARBA00022729"/>
    </source>
</evidence>
<keyword evidence="6 9" id="KW-0408">Iron</keyword>
<evidence type="ECO:0000256" key="3">
    <source>
        <dbReference type="ARBA" id="ARBA00022723"/>
    </source>
</evidence>
<accession>A0AAD1QXU2</accession>
<comment type="similarity">
    <text evidence="8">Belongs to the peroxidase family. XPO subfamily.</text>
</comment>
<dbReference type="GO" id="GO:0005615">
    <property type="term" value="C:extracellular space"/>
    <property type="evidence" value="ECO:0007669"/>
    <property type="project" value="TreeGrafter"/>
</dbReference>
<evidence type="ECO:0000313" key="11">
    <source>
        <dbReference type="EMBL" id="CAH2219750.1"/>
    </source>
</evidence>
<dbReference type="InterPro" id="IPR019791">
    <property type="entry name" value="Haem_peroxidase_animal"/>
</dbReference>
<organism evidence="11 12">
    <name type="scientific">Pelobates cultripes</name>
    <name type="common">Western spadefoot toad</name>
    <dbReference type="NCBI Taxonomy" id="61616"/>
    <lineage>
        <taxon>Eukaryota</taxon>
        <taxon>Metazoa</taxon>
        <taxon>Chordata</taxon>
        <taxon>Craniata</taxon>
        <taxon>Vertebrata</taxon>
        <taxon>Euteleostomi</taxon>
        <taxon>Amphibia</taxon>
        <taxon>Batrachia</taxon>
        <taxon>Anura</taxon>
        <taxon>Pelobatoidea</taxon>
        <taxon>Pelobatidae</taxon>
        <taxon>Pelobates</taxon>
    </lineage>
</organism>
<keyword evidence="2 9" id="KW-0349">Heme</keyword>
<evidence type="ECO:0000256" key="7">
    <source>
        <dbReference type="ARBA" id="ARBA00023157"/>
    </source>
</evidence>
<proteinExistence type="inferred from homology"/>
<dbReference type="GO" id="GO:0020037">
    <property type="term" value="F:heme binding"/>
    <property type="evidence" value="ECO:0007669"/>
    <property type="project" value="InterPro"/>
</dbReference>
<protein>
    <submittedName>
        <fullName evidence="11">Mpo-A, partial</fullName>
    </submittedName>
</protein>
<dbReference type="Proteomes" id="UP001295444">
    <property type="component" value="Chromosome 01"/>
</dbReference>
<feature type="signal peptide" evidence="10">
    <location>
        <begin position="1"/>
        <end position="25"/>
    </location>
</feature>
<keyword evidence="5" id="KW-0560">Oxidoreductase</keyword>
<evidence type="ECO:0000256" key="8">
    <source>
        <dbReference type="ARBA" id="ARBA00061342"/>
    </source>
</evidence>
<evidence type="ECO:0000256" key="10">
    <source>
        <dbReference type="SAM" id="SignalP"/>
    </source>
</evidence>
<dbReference type="CDD" id="cd09824">
    <property type="entry name" value="myeloperoxidase_like"/>
    <property type="match status" value="2"/>
</dbReference>
<comment type="cofactor">
    <cofactor evidence="1">
        <name>heme b</name>
        <dbReference type="ChEBI" id="CHEBI:60344"/>
    </cofactor>
</comment>
<dbReference type="FunFam" id="1.10.640.10:FF:000001">
    <property type="entry name" value="Peroxidasin homolog"/>
    <property type="match status" value="2"/>
</dbReference>
<dbReference type="PANTHER" id="PTHR11475:SF63">
    <property type="entry name" value="EOSINOPHIL PEROXIDASE"/>
    <property type="match status" value="1"/>
</dbReference>
<name>A0AAD1QXU2_PELCU</name>
<dbReference type="PANTHER" id="PTHR11475">
    <property type="entry name" value="OXIDASE/PEROXIDASE"/>
    <property type="match status" value="1"/>
</dbReference>
<dbReference type="GO" id="GO:0046872">
    <property type="term" value="F:metal ion binding"/>
    <property type="evidence" value="ECO:0007669"/>
    <property type="project" value="UniProtKB-KW"/>
</dbReference>
<sequence>MASRHILFGILLVVTAGIQSKFADADEVDDSLIRDCAQEVNVLIDKAYKTTSDNFKGRINEKTATAGDLLAYVKQPVGASRNAVRAAENQGALLQLLAEKLTPTHHGPFNVTDLLTPNQMELISQLTGCISQFIPKVCTDSPYRTITGECNNRKYPSRGASNTGYKRLLPAEYEDGFSLPRGWTENKAFNGFSLPLARAVSNDIVQSPPESITLDEDRALMFMQWGQWTDHDIDLAAASPARLTFFNSVDCETSCVRESPCFPLKIPANDPRIKNQSDCIPFFRSAPVCKKGSQVREQINAITGYIDGSQIYGSDATTAEKLRNNTNQLGLMAINQNFTDNGLPFLPFDTVSEDMCITANVSAGIPCFNAGDQRNSEQPYLMSFHTLFVREHNRIATELHKLNPKWSGETLYQETRKIIGGILQKITYKDWLPLLLGSELPNVLPSYESYNESEDSSVANVFSIAFRMGHTLIQPYFYRLADKYLPYKPAPQTLLHKGFFGTWSVIQQGGIDPLLRGMMANRAKLNSQNQLMIDELRDHLFELVRRIAFDLSAINMQRGRDHGLPGYNSWRRFCGLSAPRNQEELTSVLNNNELAKKFINLYGTPENIDIWIGGVAEPLVPGGRIGKLLTCLIGNQFRRGRDGDRFYYENPSVFTDAQRSAIENVTLARIICDNTEINEVPVNVFKVPYGLSMDYIQGTAFQYHMGRQKSLVQISKLSQTCKTGLVDVACSHEACRRHSARYCSGMTMALVDMVDQRLKLRLKGRLNKKTASAADLMAYFKQPVGVSRNSIRAADYLGTTFQLLAEKMKRLHHGPFNVTDLLTEKQMAYISQVTGCSSQLILKTCKKSNYRTMNGECNNRIRPGLGASNTGYKRLLPAQYEDGFSLPRGWTENKLYNGFPLPLARAVSNEIVQFPTENLKLDESRSLMFMQWGQWVDHDLDLAAASPARSSFSNGVDCETSCVKENPCFPLKIPPNDPRIKNQSDCIPFFRSAPVCNLFPVREQINTLTAYIDGSQVYGSDATTAEKLRNNTNQLGLMAINQNFTDNGLPFLPFDTVNGGVCVATNVSAGIPCFFAGDGRANEQPGLMTLHTLFLREHNRIASELHKLNPDWTGETLYQQSRKIVGAMLQKITYKDWLPLLLGSETHKVLPTYKGYNVLEDPRVSNVFTIAFRMGHTLVQPFIYRLGDSYHPYEPEPQTLLHKTFFASWRVIRQGGIDPLLRGMIANRAKLNSQNQLMVDELRDHLFELVKRIGLDLSAINMQRGRDHGLPGYNSWRKFCGLSAPRNLMELTSVLNNTELAQKFINLYGTPENIDIWVGGVSEPRVPGGKIGKLLTCLIGDQFRRARDGDRFYYENPSVFTAAQRKEIENVNLARVICDNTNIEDVPLNVFMGNDFPRDFVKCSNIPALNLKLWK</sequence>
<evidence type="ECO:0000256" key="1">
    <source>
        <dbReference type="ARBA" id="ARBA00001970"/>
    </source>
</evidence>
<evidence type="ECO:0000256" key="9">
    <source>
        <dbReference type="PIRSR" id="PIRSR619791-2"/>
    </source>
</evidence>
<dbReference type="GO" id="GO:0006979">
    <property type="term" value="P:response to oxidative stress"/>
    <property type="evidence" value="ECO:0007669"/>
    <property type="project" value="InterPro"/>
</dbReference>
<gene>
    <name evidence="11" type="ORF">PECUL_23A052930</name>
</gene>
<dbReference type="InterPro" id="IPR010255">
    <property type="entry name" value="Haem_peroxidase_sf"/>
</dbReference>
<evidence type="ECO:0000256" key="6">
    <source>
        <dbReference type="ARBA" id="ARBA00023004"/>
    </source>
</evidence>
<feature type="binding site" description="axial binding residue" evidence="9">
    <location>
        <position position="1176"/>
    </location>
    <ligand>
        <name>heme b</name>
        <dbReference type="ChEBI" id="CHEBI:60344"/>
    </ligand>
    <ligandPart>
        <name>Fe</name>
        <dbReference type="ChEBI" id="CHEBI:18248"/>
    </ligandPart>
</feature>
<dbReference type="Gene3D" id="1.10.640.10">
    <property type="entry name" value="Haem peroxidase domain superfamily, animal type"/>
    <property type="match status" value="2"/>
</dbReference>
<evidence type="ECO:0000256" key="2">
    <source>
        <dbReference type="ARBA" id="ARBA00022617"/>
    </source>
</evidence>
<dbReference type="InterPro" id="IPR037120">
    <property type="entry name" value="Haem_peroxidase_sf_animal"/>
</dbReference>
<evidence type="ECO:0000313" key="12">
    <source>
        <dbReference type="Proteomes" id="UP001295444"/>
    </source>
</evidence>
<dbReference type="GO" id="GO:0042742">
    <property type="term" value="P:defense response to bacterium"/>
    <property type="evidence" value="ECO:0007669"/>
    <property type="project" value="TreeGrafter"/>
</dbReference>
<dbReference type="Pfam" id="PF03098">
    <property type="entry name" value="An_peroxidase"/>
    <property type="match status" value="2"/>
</dbReference>
<dbReference type="SUPFAM" id="SSF48113">
    <property type="entry name" value="Heme-dependent peroxidases"/>
    <property type="match status" value="2"/>
</dbReference>
<dbReference type="PRINTS" id="PR00457">
    <property type="entry name" value="ANPEROXIDASE"/>
</dbReference>
<evidence type="ECO:0000256" key="5">
    <source>
        <dbReference type="ARBA" id="ARBA00023002"/>
    </source>
</evidence>
<keyword evidence="3 9" id="KW-0479">Metal-binding</keyword>
<keyword evidence="12" id="KW-1185">Reference proteome</keyword>
<reference evidence="11" key="1">
    <citation type="submission" date="2022-03" db="EMBL/GenBank/DDBJ databases">
        <authorList>
            <person name="Alioto T."/>
            <person name="Alioto T."/>
            <person name="Gomez Garrido J."/>
        </authorList>
    </citation>
    <scope>NUCLEOTIDE SEQUENCE</scope>
</reference>
<dbReference type="PROSITE" id="PS50292">
    <property type="entry name" value="PEROXIDASE_3"/>
    <property type="match status" value="2"/>
</dbReference>